<reference evidence="1 2" key="1">
    <citation type="submission" date="2018-01" db="EMBL/GenBank/DDBJ databases">
        <title>Complete genome sequence of Flavivirga eckloniae ECD14 isolated from seaweed Ecklonia cava.</title>
        <authorList>
            <person name="Lee J.H."/>
            <person name="Baik K.S."/>
            <person name="Seong C.N."/>
        </authorList>
    </citation>
    <scope>NUCLEOTIDE SEQUENCE [LARGE SCALE GENOMIC DNA]</scope>
    <source>
        <strain evidence="1 2">ECD14</strain>
    </source>
</reference>
<dbReference type="AlphaFoldDB" id="A0A2K9PR14"/>
<evidence type="ECO:0000313" key="1">
    <source>
        <dbReference type="EMBL" id="AUP79513.1"/>
    </source>
</evidence>
<dbReference type="RefSeq" id="WP_102756168.1">
    <property type="nucleotide sequence ID" value="NZ_CP025791.1"/>
</dbReference>
<dbReference type="Proteomes" id="UP000235826">
    <property type="component" value="Chromosome"/>
</dbReference>
<protein>
    <submittedName>
        <fullName evidence="1">Uncharacterized protein</fullName>
    </submittedName>
</protein>
<dbReference type="EMBL" id="CP025791">
    <property type="protein sequence ID" value="AUP79513.1"/>
    <property type="molecule type" value="Genomic_DNA"/>
</dbReference>
<keyword evidence="2" id="KW-1185">Reference proteome</keyword>
<sequence>MVNRKNKHKRGYNQPNFFGTVQNVFIASMKKGQFVIDIIGITLLTMVLKLSSTDTKEITFK</sequence>
<organism evidence="1 2">
    <name type="scientific">Flavivirga eckloniae</name>
    <dbReference type="NCBI Taxonomy" id="1803846"/>
    <lineage>
        <taxon>Bacteria</taxon>
        <taxon>Pseudomonadati</taxon>
        <taxon>Bacteroidota</taxon>
        <taxon>Flavobacteriia</taxon>
        <taxon>Flavobacteriales</taxon>
        <taxon>Flavobacteriaceae</taxon>
        <taxon>Flavivirga</taxon>
    </lineage>
</organism>
<name>A0A2K9PR14_9FLAO</name>
<gene>
    <name evidence="1" type="ORF">C1H87_12670</name>
</gene>
<proteinExistence type="predicted"/>
<dbReference type="OrthoDB" id="9987012at2"/>
<dbReference type="KEGG" id="fek:C1H87_12670"/>
<evidence type="ECO:0000313" key="2">
    <source>
        <dbReference type="Proteomes" id="UP000235826"/>
    </source>
</evidence>
<accession>A0A2K9PR14</accession>